<comment type="caution">
    <text evidence="2">The sequence shown here is derived from an EMBL/GenBank/DDBJ whole genome shotgun (WGS) entry which is preliminary data.</text>
</comment>
<gene>
    <name evidence="2" type="ORF">E1298_38545</name>
</gene>
<dbReference type="Proteomes" id="UP000294513">
    <property type="component" value="Unassembled WGS sequence"/>
</dbReference>
<evidence type="ECO:0000313" key="3">
    <source>
        <dbReference type="Proteomes" id="UP000294513"/>
    </source>
</evidence>
<dbReference type="OrthoDB" id="3542492at2"/>
<accession>A0A4R5A860</accession>
<proteinExistence type="predicted"/>
<protein>
    <submittedName>
        <fullName evidence="2">Uncharacterized protein</fullName>
    </submittedName>
</protein>
<organism evidence="2 3">
    <name type="scientific">Actinomadura rubrisoli</name>
    <dbReference type="NCBI Taxonomy" id="2530368"/>
    <lineage>
        <taxon>Bacteria</taxon>
        <taxon>Bacillati</taxon>
        <taxon>Actinomycetota</taxon>
        <taxon>Actinomycetes</taxon>
        <taxon>Streptosporangiales</taxon>
        <taxon>Thermomonosporaceae</taxon>
        <taxon>Actinomadura</taxon>
    </lineage>
</organism>
<name>A0A4R5A860_9ACTN</name>
<dbReference type="AlphaFoldDB" id="A0A4R5A860"/>
<evidence type="ECO:0000256" key="1">
    <source>
        <dbReference type="SAM" id="MobiDB-lite"/>
    </source>
</evidence>
<dbReference type="EMBL" id="SMKU01000341">
    <property type="protein sequence ID" value="TDD68388.1"/>
    <property type="molecule type" value="Genomic_DNA"/>
</dbReference>
<dbReference type="RefSeq" id="WP_131902331.1">
    <property type="nucleotide sequence ID" value="NZ_SMKU01000341.1"/>
</dbReference>
<evidence type="ECO:0000313" key="2">
    <source>
        <dbReference type="EMBL" id="TDD68388.1"/>
    </source>
</evidence>
<feature type="compositionally biased region" description="Low complexity" evidence="1">
    <location>
        <begin position="43"/>
        <end position="54"/>
    </location>
</feature>
<sequence>MNLNDRQRKLLFAGLVVLLALVGVYLTVAAPDGDSGDADDRPSAAATVPAGPTGPASPPPGIQSPVKPGDFDLYRLLPFSQQEFATAADLAQRFVAAYGTYRFDEDPKVYVGRLTGMVTDGLRGEIERGATSPGIQDDRRQKQIVAQGTATLDRVRDIEDNSIIFLVTGKQQVTKGGAAGDDSKQYAVTVARDGGSLKVYAFQPADTGQAGDTGDPG</sequence>
<keyword evidence="3" id="KW-1185">Reference proteome</keyword>
<feature type="region of interest" description="Disordered" evidence="1">
    <location>
        <begin position="34"/>
        <end position="67"/>
    </location>
</feature>
<reference evidence="2 3" key="1">
    <citation type="submission" date="2019-03" db="EMBL/GenBank/DDBJ databases">
        <title>Draft genome sequences of novel Actinobacteria.</title>
        <authorList>
            <person name="Sahin N."/>
            <person name="Ay H."/>
            <person name="Saygin H."/>
        </authorList>
    </citation>
    <scope>NUCLEOTIDE SEQUENCE [LARGE SCALE GENOMIC DNA]</scope>
    <source>
        <strain evidence="2 3">H3C3</strain>
    </source>
</reference>